<dbReference type="AlphaFoldDB" id="A0A344UQV0"/>
<sequence>MVNSDGRPVIGLVGAGGISRAHMPGLLGLAGEICDFSQDGAEMLAREFSEGPVPVTLASSLDELLSRCDIVDVATPTPTHFEIVRAALEAGRDVICEKPMTRTSADAQALVDLAADKGLHLYPAHVVRYFPEYAALKDAVDAGRLGDLAVLRFVRSGAFPTTPWFADVEASGGIVMDQMIHDLDQARWIAGPIARVSAMSTRTVSDGNPVEAAHVILTHVGGAVTQCSGVWGPPHLEFTTEYSVAGTGGTLAHSSRAEKRYSAHLNSADPAPGAQQRADGFLPAVDPAEDPYALELCDYVSAIEGGPQPRVSAADGVEAVRIAEAALESIATGQPVELGGRLAEEPNGNLAAEKKDGLR</sequence>
<dbReference type="GO" id="GO:0033712">
    <property type="term" value="F:1,5-anhydro-D-fructose reductase (1,5-anhydro-D-mannitol-forming) activity"/>
    <property type="evidence" value="ECO:0007669"/>
    <property type="project" value="UniProtKB-EC"/>
</dbReference>
<dbReference type="EC" id="1.1.1.292" evidence="4"/>
<dbReference type="Pfam" id="PF22725">
    <property type="entry name" value="GFO_IDH_MocA_C3"/>
    <property type="match status" value="1"/>
</dbReference>
<dbReference type="SUPFAM" id="SSF51735">
    <property type="entry name" value="NAD(P)-binding Rossmann-fold domains"/>
    <property type="match status" value="1"/>
</dbReference>
<dbReference type="InterPro" id="IPR000683">
    <property type="entry name" value="Gfo/Idh/MocA-like_OxRdtase_N"/>
</dbReference>
<dbReference type="InterPro" id="IPR051450">
    <property type="entry name" value="Gfo/Idh/MocA_Oxidoreductases"/>
</dbReference>
<dbReference type="SUPFAM" id="SSF55347">
    <property type="entry name" value="Glyceraldehyde-3-phosphate dehydrogenase-like, C-terminal domain"/>
    <property type="match status" value="1"/>
</dbReference>
<dbReference type="GO" id="GO:0000166">
    <property type="term" value="F:nucleotide binding"/>
    <property type="evidence" value="ECO:0007669"/>
    <property type="project" value="InterPro"/>
</dbReference>
<accession>A0A344UQV0</accession>
<dbReference type="PANTHER" id="PTHR43377:SF1">
    <property type="entry name" value="BILIVERDIN REDUCTASE A"/>
    <property type="match status" value="1"/>
</dbReference>
<feature type="region of interest" description="Disordered" evidence="1">
    <location>
        <begin position="263"/>
        <end position="285"/>
    </location>
</feature>
<proteinExistence type="predicted"/>
<dbReference type="OrthoDB" id="256869at2"/>
<evidence type="ECO:0000256" key="1">
    <source>
        <dbReference type="SAM" id="MobiDB-lite"/>
    </source>
</evidence>
<keyword evidence="4" id="KW-0560">Oxidoreductase</keyword>
<dbReference type="Proteomes" id="UP000251995">
    <property type="component" value="Chromosome"/>
</dbReference>
<feature type="region of interest" description="Disordered" evidence="1">
    <location>
        <begin position="334"/>
        <end position="359"/>
    </location>
</feature>
<dbReference type="KEGG" id="acij:JS278_00455"/>
<dbReference type="Gene3D" id="3.30.360.10">
    <property type="entry name" value="Dihydrodipicolinate Reductase, domain 2"/>
    <property type="match status" value="1"/>
</dbReference>
<evidence type="ECO:0000259" key="3">
    <source>
        <dbReference type="Pfam" id="PF22725"/>
    </source>
</evidence>
<feature type="domain" description="GFO/IDH/MocA-like oxidoreductase" evidence="3">
    <location>
        <begin position="133"/>
        <end position="251"/>
    </location>
</feature>
<dbReference type="InterPro" id="IPR036291">
    <property type="entry name" value="NAD(P)-bd_dom_sf"/>
</dbReference>
<dbReference type="PANTHER" id="PTHR43377">
    <property type="entry name" value="BILIVERDIN REDUCTASE A"/>
    <property type="match status" value="1"/>
</dbReference>
<dbReference type="InterPro" id="IPR055170">
    <property type="entry name" value="GFO_IDH_MocA-like_dom"/>
</dbReference>
<reference evidence="4 5" key="1">
    <citation type="submission" date="2017-12" db="EMBL/GenBank/DDBJ databases">
        <title>The whole genome sequence of the Acidipropionibacterium virtanenii sp. nov. type strain JS278.</title>
        <authorList>
            <person name="Laine P."/>
            <person name="Deptula P."/>
            <person name="Varmanen P."/>
            <person name="Auvinen P."/>
        </authorList>
    </citation>
    <scope>NUCLEOTIDE SEQUENCE [LARGE SCALE GENOMIC DNA]</scope>
    <source>
        <strain evidence="4 5">JS278</strain>
    </source>
</reference>
<keyword evidence="5" id="KW-1185">Reference proteome</keyword>
<dbReference type="EMBL" id="CP025198">
    <property type="protein sequence ID" value="AXE37648.1"/>
    <property type="molecule type" value="Genomic_DNA"/>
</dbReference>
<organism evidence="4 5">
    <name type="scientific">Acidipropionibacterium virtanenii</name>
    <dbReference type="NCBI Taxonomy" id="2057246"/>
    <lineage>
        <taxon>Bacteria</taxon>
        <taxon>Bacillati</taxon>
        <taxon>Actinomycetota</taxon>
        <taxon>Actinomycetes</taxon>
        <taxon>Propionibacteriales</taxon>
        <taxon>Propionibacteriaceae</taxon>
        <taxon>Acidipropionibacterium</taxon>
    </lineage>
</organism>
<gene>
    <name evidence="4" type="primary">afr_2</name>
    <name evidence="4" type="ORF">JS278_00455</name>
</gene>
<feature type="domain" description="Gfo/Idh/MocA-like oxidoreductase N-terminal" evidence="2">
    <location>
        <begin position="10"/>
        <end position="123"/>
    </location>
</feature>
<dbReference type="RefSeq" id="WP_114043774.1">
    <property type="nucleotide sequence ID" value="NZ_CP025198.1"/>
</dbReference>
<dbReference type="Gene3D" id="3.40.50.720">
    <property type="entry name" value="NAD(P)-binding Rossmann-like Domain"/>
    <property type="match status" value="1"/>
</dbReference>
<evidence type="ECO:0000313" key="5">
    <source>
        <dbReference type="Proteomes" id="UP000251995"/>
    </source>
</evidence>
<name>A0A344UQV0_9ACTN</name>
<evidence type="ECO:0000259" key="2">
    <source>
        <dbReference type="Pfam" id="PF01408"/>
    </source>
</evidence>
<protein>
    <submittedName>
        <fullName evidence="4">1,5-anhydro-D-fructose reductase</fullName>
        <ecNumber evidence="4">1.1.1.292</ecNumber>
    </submittedName>
</protein>
<dbReference type="Pfam" id="PF01408">
    <property type="entry name" value="GFO_IDH_MocA"/>
    <property type="match status" value="1"/>
</dbReference>
<evidence type="ECO:0000313" key="4">
    <source>
        <dbReference type="EMBL" id="AXE37648.1"/>
    </source>
</evidence>